<dbReference type="AlphaFoldDB" id="A0A9D1P313"/>
<feature type="transmembrane region" description="Helical" evidence="6">
    <location>
        <begin position="107"/>
        <end position="125"/>
    </location>
</feature>
<evidence type="ECO:0000256" key="1">
    <source>
        <dbReference type="ARBA" id="ARBA00004141"/>
    </source>
</evidence>
<evidence type="ECO:0000313" key="8">
    <source>
        <dbReference type="Proteomes" id="UP000824169"/>
    </source>
</evidence>
<proteinExistence type="inferred from homology"/>
<accession>A0A9D1P313</accession>
<feature type="transmembrane region" description="Helical" evidence="6">
    <location>
        <begin position="77"/>
        <end position="95"/>
    </location>
</feature>
<dbReference type="InterPro" id="IPR051598">
    <property type="entry name" value="TSUP/Inactive_protease-like"/>
</dbReference>
<keyword evidence="3 6" id="KW-0812">Transmembrane</keyword>
<comment type="caution">
    <text evidence="7">The sequence shown here is derived from an EMBL/GenBank/DDBJ whole genome shotgun (WGS) entry which is preliminary data.</text>
</comment>
<gene>
    <name evidence="7" type="ORF">IAB71_07550</name>
</gene>
<dbReference type="PANTHER" id="PTHR43701">
    <property type="entry name" value="MEMBRANE TRANSPORTER PROTEIN MJ0441-RELATED"/>
    <property type="match status" value="1"/>
</dbReference>
<organism evidence="7 8">
    <name type="scientific">Candidatus Scatomonas pullistercoris</name>
    <dbReference type="NCBI Taxonomy" id="2840920"/>
    <lineage>
        <taxon>Bacteria</taxon>
        <taxon>Bacillati</taxon>
        <taxon>Bacillota</taxon>
        <taxon>Clostridia</taxon>
        <taxon>Lachnospirales</taxon>
        <taxon>Lachnospiraceae</taxon>
        <taxon>Lachnospiraceae incertae sedis</taxon>
        <taxon>Candidatus Scatomonas</taxon>
    </lineage>
</organism>
<reference evidence="7" key="1">
    <citation type="submission" date="2020-10" db="EMBL/GenBank/DDBJ databases">
        <authorList>
            <person name="Gilroy R."/>
        </authorList>
    </citation>
    <scope>NUCLEOTIDE SEQUENCE</scope>
    <source>
        <strain evidence="7">CHK188-20938</strain>
    </source>
</reference>
<evidence type="ECO:0000256" key="4">
    <source>
        <dbReference type="ARBA" id="ARBA00022989"/>
    </source>
</evidence>
<feature type="transmembrane region" description="Helical" evidence="6">
    <location>
        <begin position="179"/>
        <end position="197"/>
    </location>
</feature>
<name>A0A9D1P313_9FIRM</name>
<comment type="similarity">
    <text evidence="2 6">Belongs to the 4-toluene sulfonate uptake permease (TSUP) (TC 2.A.102) family.</text>
</comment>
<evidence type="ECO:0000256" key="6">
    <source>
        <dbReference type="RuleBase" id="RU363041"/>
    </source>
</evidence>
<dbReference type="Pfam" id="PF01925">
    <property type="entry name" value="TauE"/>
    <property type="match status" value="1"/>
</dbReference>
<keyword evidence="5 6" id="KW-0472">Membrane</keyword>
<feature type="transmembrane region" description="Helical" evidence="6">
    <location>
        <begin position="209"/>
        <end position="230"/>
    </location>
</feature>
<dbReference type="GO" id="GO:0005886">
    <property type="term" value="C:plasma membrane"/>
    <property type="evidence" value="ECO:0007669"/>
    <property type="project" value="UniProtKB-SubCell"/>
</dbReference>
<feature type="transmembrane region" description="Helical" evidence="6">
    <location>
        <begin position="137"/>
        <end position="159"/>
    </location>
</feature>
<evidence type="ECO:0000256" key="5">
    <source>
        <dbReference type="ARBA" id="ARBA00023136"/>
    </source>
</evidence>
<dbReference type="PANTHER" id="PTHR43701:SF2">
    <property type="entry name" value="MEMBRANE TRANSPORTER PROTEIN YJNA-RELATED"/>
    <property type="match status" value="1"/>
</dbReference>
<keyword evidence="6" id="KW-1003">Cell membrane</keyword>
<comment type="subcellular location">
    <subcellularLocation>
        <location evidence="6">Cell membrane</location>
        <topology evidence="6">Multi-pass membrane protein</topology>
    </subcellularLocation>
    <subcellularLocation>
        <location evidence="1">Membrane</location>
        <topology evidence="1">Multi-pass membrane protein</topology>
    </subcellularLocation>
</comment>
<protein>
    <recommendedName>
        <fullName evidence="6">Probable membrane transporter protein</fullName>
    </recommendedName>
</protein>
<sequence length="243" mass="25680">MFLYCIIVCVCLGASIIGAICGIGGGVIVKPVLDSMGIMSVETVSFLSGLMVMSMSVYSIVKTVLAREVRFDARTGILLSAGAVAGGLIGKQAFALIQNASANPDRIGAYQAAILFILTLGTLLYTHKKASIRTRQFTNPLACILIGIILGLLSSFLGIGGGPFNLVFLSYFFSMDTKAAAQNSLLIIMFSQISAFLQTITTASVPDFSWGLLLCMVAAGIAGAALGRIFNKKLDSRKVDRLF</sequence>
<keyword evidence="4 6" id="KW-1133">Transmembrane helix</keyword>
<dbReference type="EMBL" id="DVOO01000022">
    <property type="protein sequence ID" value="HIV25621.1"/>
    <property type="molecule type" value="Genomic_DNA"/>
</dbReference>
<dbReference type="InterPro" id="IPR002781">
    <property type="entry name" value="TM_pro_TauE-like"/>
</dbReference>
<feature type="transmembrane region" description="Helical" evidence="6">
    <location>
        <begin position="43"/>
        <end position="65"/>
    </location>
</feature>
<dbReference type="Proteomes" id="UP000824169">
    <property type="component" value="Unassembled WGS sequence"/>
</dbReference>
<evidence type="ECO:0000313" key="7">
    <source>
        <dbReference type="EMBL" id="HIV25621.1"/>
    </source>
</evidence>
<evidence type="ECO:0000256" key="2">
    <source>
        <dbReference type="ARBA" id="ARBA00009142"/>
    </source>
</evidence>
<evidence type="ECO:0000256" key="3">
    <source>
        <dbReference type="ARBA" id="ARBA00022692"/>
    </source>
</evidence>
<reference evidence="7" key="2">
    <citation type="journal article" date="2021" name="PeerJ">
        <title>Extensive microbial diversity within the chicken gut microbiome revealed by metagenomics and culture.</title>
        <authorList>
            <person name="Gilroy R."/>
            <person name="Ravi A."/>
            <person name="Getino M."/>
            <person name="Pursley I."/>
            <person name="Horton D.L."/>
            <person name="Alikhan N.F."/>
            <person name="Baker D."/>
            <person name="Gharbi K."/>
            <person name="Hall N."/>
            <person name="Watson M."/>
            <person name="Adriaenssens E.M."/>
            <person name="Foster-Nyarko E."/>
            <person name="Jarju S."/>
            <person name="Secka A."/>
            <person name="Antonio M."/>
            <person name="Oren A."/>
            <person name="Chaudhuri R.R."/>
            <person name="La Ragione R."/>
            <person name="Hildebrand F."/>
            <person name="Pallen M.J."/>
        </authorList>
    </citation>
    <scope>NUCLEOTIDE SEQUENCE</scope>
    <source>
        <strain evidence="7">CHK188-20938</strain>
    </source>
</reference>